<feature type="compositionally biased region" description="Polar residues" evidence="1">
    <location>
        <begin position="47"/>
        <end position="60"/>
    </location>
</feature>
<keyword evidence="3" id="KW-1185">Reference proteome</keyword>
<feature type="region of interest" description="Disordered" evidence="1">
    <location>
        <begin position="47"/>
        <end position="165"/>
    </location>
</feature>
<sequence length="165" mass="20050">MFPLRTRFKKNTYQQTYNLHIRSKKTYLSDYTFSDDLNHNRFETSHYDNQQSKQELSNSLDNDDQQFEPNDDQQSYHENIDQDHSDQDHIDQNHIDQDQYHSDQYYSDQDHIDQDYNDQDYSDTDHSNQDYNDWNNLYDTGNIESDQEFDDLSYGDLESVDNEIR</sequence>
<accession>A0A9N9B711</accession>
<feature type="compositionally biased region" description="Polar residues" evidence="1">
    <location>
        <begin position="129"/>
        <end position="144"/>
    </location>
</feature>
<feature type="compositionally biased region" description="Acidic residues" evidence="1">
    <location>
        <begin position="145"/>
        <end position="165"/>
    </location>
</feature>
<dbReference type="OrthoDB" id="2480806at2759"/>
<feature type="compositionally biased region" description="Acidic residues" evidence="1">
    <location>
        <begin position="61"/>
        <end position="71"/>
    </location>
</feature>
<dbReference type="AlphaFoldDB" id="A0A9N9B711"/>
<evidence type="ECO:0000313" key="3">
    <source>
        <dbReference type="Proteomes" id="UP000789396"/>
    </source>
</evidence>
<protein>
    <submittedName>
        <fullName evidence="2">1714_t:CDS:1</fullName>
    </submittedName>
</protein>
<dbReference type="Proteomes" id="UP000789396">
    <property type="component" value="Unassembled WGS sequence"/>
</dbReference>
<reference evidence="2" key="1">
    <citation type="submission" date="2021-06" db="EMBL/GenBank/DDBJ databases">
        <authorList>
            <person name="Kallberg Y."/>
            <person name="Tangrot J."/>
            <person name="Rosling A."/>
        </authorList>
    </citation>
    <scope>NUCLEOTIDE SEQUENCE</scope>
    <source>
        <strain evidence="2">IN212</strain>
    </source>
</reference>
<evidence type="ECO:0000256" key="1">
    <source>
        <dbReference type="SAM" id="MobiDB-lite"/>
    </source>
</evidence>
<gene>
    <name evidence="2" type="ORF">RFULGI_LOCUS4726</name>
</gene>
<organism evidence="2 3">
    <name type="scientific">Racocetra fulgida</name>
    <dbReference type="NCBI Taxonomy" id="60492"/>
    <lineage>
        <taxon>Eukaryota</taxon>
        <taxon>Fungi</taxon>
        <taxon>Fungi incertae sedis</taxon>
        <taxon>Mucoromycota</taxon>
        <taxon>Glomeromycotina</taxon>
        <taxon>Glomeromycetes</taxon>
        <taxon>Diversisporales</taxon>
        <taxon>Gigasporaceae</taxon>
        <taxon>Racocetra</taxon>
    </lineage>
</organism>
<proteinExistence type="predicted"/>
<dbReference type="EMBL" id="CAJVPZ010004889">
    <property type="protein sequence ID" value="CAG8552948.1"/>
    <property type="molecule type" value="Genomic_DNA"/>
</dbReference>
<evidence type="ECO:0000313" key="2">
    <source>
        <dbReference type="EMBL" id="CAG8552948.1"/>
    </source>
</evidence>
<comment type="caution">
    <text evidence="2">The sequence shown here is derived from an EMBL/GenBank/DDBJ whole genome shotgun (WGS) entry which is preliminary data.</text>
</comment>
<name>A0A9N9B711_9GLOM</name>
<feature type="compositionally biased region" description="Basic and acidic residues" evidence="1">
    <location>
        <begin position="74"/>
        <end position="101"/>
    </location>
</feature>